<proteinExistence type="predicted"/>
<evidence type="ECO:0000313" key="2">
    <source>
        <dbReference type="Proteomes" id="UP001368500"/>
    </source>
</evidence>
<dbReference type="RefSeq" id="WP_341375553.1">
    <property type="nucleotide sequence ID" value="NZ_JBBUTF010000016.1"/>
</dbReference>
<dbReference type="Gene3D" id="3.30.420.40">
    <property type="match status" value="2"/>
</dbReference>
<keyword evidence="2" id="KW-1185">Reference proteome</keyword>
<gene>
    <name evidence="1" type="ORF">AACH11_17540</name>
</gene>
<reference evidence="1 2" key="1">
    <citation type="submission" date="2024-04" db="EMBL/GenBank/DDBJ databases">
        <title>Novel species of the genus Ideonella isolated from streams.</title>
        <authorList>
            <person name="Lu H."/>
        </authorList>
    </citation>
    <scope>NUCLEOTIDE SEQUENCE [LARGE SCALE GENOMIC DNA]</scope>
    <source>
        <strain evidence="1 2">BYS139W</strain>
    </source>
</reference>
<comment type="caution">
    <text evidence="1">The sequence shown here is derived from an EMBL/GenBank/DDBJ whole genome shotgun (WGS) entry which is preliminary data.</text>
</comment>
<accession>A0ABU9BCX5</accession>
<name>A0ABU9BCX5_9BURK</name>
<dbReference type="EMBL" id="JBBUTF010000016">
    <property type="protein sequence ID" value="MEK8027772.1"/>
    <property type="molecule type" value="Genomic_DNA"/>
</dbReference>
<sequence length="302" mass="33736">MLPGWVACVPQGRQAQFACVQSRDEDRPLVQWVASEDWTWPTRTLRQVGHRHALARHRRVLMLSPTQYRLATLDVPNDLPRPDWPQAMRWQMKDLVDFPVDDAAIDVLAVPDGASYRARSQLIAVAAGAQMLRPQVEAAHQVKLQWTAIDIEETALRNLCALAAPPERSQALLHVQATHATLVVTFRGELLWSRQIDLTLGHLGQSDDAPRQQALDQAGLELQRSLDGIERSFGQVALAGLLITPMPEQQLLCEHLRPLLYVPVTPYEPTRHLDLTGLPGLARDPLMLNRMLCAIGAALRSD</sequence>
<organism evidence="1 2">
    <name type="scientific">Pseudaquabacterium rugosum</name>
    <dbReference type="NCBI Taxonomy" id="2984194"/>
    <lineage>
        <taxon>Bacteria</taxon>
        <taxon>Pseudomonadati</taxon>
        <taxon>Pseudomonadota</taxon>
        <taxon>Betaproteobacteria</taxon>
        <taxon>Burkholderiales</taxon>
        <taxon>Sphaerotilaceae</taxon>
        <taxon>Pseudaquabacterium</taxon>
    </lineage>
</organism>
<dbReference type="InterPro" id="IPR043129">
    <property type="entry name" value="ATPase_NBD"/>
</dbReference>
<dbReference type="Gene3D" id="3.30.1490.300">
    <property type="match status" value="1"/>
</dbReference>
<evidence type="ECO:0000313" key="1">
    <source>
        <dbReference type="EMBL" id="MEK8027772.1"/>
    </source>
</evidence>
<protein>
    <recommendedName>
        <fullName evidence="3">Agglutinin biogenesis protein MshI</fullName>
    </recommendedName>
</protein>
<evidence type="ECO:0008006" key="3">
    <source>
        <dbReference type="Google" id="ProtNLM"/>
    </source>
</evidence>
<dbReference type="SUPFAM" id="SSF53067">
    <property type="entry name" value="Actin-like ATPase domain"/>
    <property type="match status" value="1"/>
</dbReference>
<dbReference type="Proteomes" id="UP001368500">
    <property type="component" value="Unassembled WGS sequence"/>
</dbReference>